<sequence length="216" mass="24256">MDPFIGLAKLRPHQSKPIYPFLSRKLKIKPLVESQLPSSLRITISNSKTLLVFAFGEGKLIHAIHNIAVTSYIEALGPKFNDLTLTAPGAILVLGALSYFWAALGLTSWLFDLFVAAFIERLFRPTYKMDILFWGRRPIYPFLSRKLKIKPLVESQLPSSLRITISNSKTLLVFAFGNGKLIHAIHNMFLGVGLGLLCTVMKCGDVIYRSNRPQIR</sequence>
<keyword evidence="1" id="KW-0472">Membrane</keyword>
<protein>
    <submittedName>
        <fullName evidence="2">Uncharacterized protein</fullName>
    </submittedName>
</protein>
<dbReference type="AlphaFoldDB" id="A0A498H8A5"/>
<dbReference type="Proteomes" id="UP000290289">
    <property type="component" value="Chromosome 17"/>
</dbReference>
<gene>
    <name evidence="2" type="ORF">DVH24_027743</name>
</gene>
<proteinExistence type="predicted"/>
<evidence type="ECO:0000313" key="3">
    <source>
        <dbReference type="Proteomes" id="UP000290289"/>
    </source>
</evidence>
<keyword evidence="1" id="KW-0812">Transmembrane</keyword>
<feature type="transmembrane region" description="Helical" evidence="1">
    <location>
        <begin position="90"/>
        <end position="119"/>
    </location>
</feature>
<keyword evidence="3" id="KW-1185">Reference proteome</keyword>
<accession>A0A498H8A5</accession>
<keyword evidence="1" id="KW-1133">Transmembrane helix</keyword>
<evidence type="ECO:0000313" key="2">
    <source>
        <dbReference type="EMBL" id="RXH67596.1"/>
    </source>
</evidence>
<evidence type="ECO:0000256" key="1">
    <source>
        <dbReference type="SAM" id="Phobius"/>
    </source>
</evidence>
<comment type="caution">
    <text evidence="2">The sequence shown here is derived from an EMBL/GenBank/DDBJ whole genome shotgun (WGS) entry which is preliminary data.</text>
</comment>
<dbReference type="EMBL" id="RDQH01000343">
    <property type="protein sequence ID" value="RXH67596.1"/>
    <property type="molecule type" value="Genomic_DNA"/>
</dbReference>
<organism evidence="2 3">
    <name type="scientific">Malus domestica</name>
    <name type="common">Apple</name>
    <name type="synonym">Pyrus malus</name>
    <dbReference type="NCBI Taxonomy" id="3750"/>
    <lineage>
        <taxon>Eukaryota</taxon>
        <taxon>Viridiplantae</taxon>
        <taxon>Streptophyta</taxon>
        <taxon>Embryophyta</taxon>
        <taxon>Tracheophyta</taxon>
        <taxon>Spermatophyta</taxon>
        <taxon>Magnoliopsida</taxon>
        <taxon>eudicotyledons</taxon>
        <taxon>Gunneridae</taxon>
        <taxon>Pentapetalae</taxon>
        <taxon>rosids</taxon>
        <taxon>fabids</taxon>
        <taxon>Rosales</taxon>
        <taxon>Rosaceae</taxon>
        <taxon>Amygdaloideae</taxon>
        <taxon>Maleae</taxon>
        <taxon>Malus</taxon>
    </lineage>
</organism>
<reference evidence="2 3" key="1">
    <citation type="submission" date="2018-10" db="EMBL/GenBank/DDBJ databases">
        <title>A high-quality apple genome assembly.</title>
        <authorList>
            <person name="Hu J."/>
        </authorList>
    </citation>
    <scope>NUCLEOTIDE SEQUENCE [LARGE SCALE GENOMIC DNA]</scope>
    <source>
        <strain evidence="3">cv. HFTH1</strain>
        <tissue evidence="2">Young leaf</tissue>
    </source>
</reference>
<dbReference type="STRING" id="3750.A0A498H8A5"/>
<name>A0A498H8A5_MALDO</name>